<keyword evidence="2" id="KW-1185">Reference proteome</keyword>
<name>A0ABN6ES59_9BACT</name>
<evidence type="ECO:0000313" key="1">
    <source>
        <dbReference type="EMBL" id="BCS89202.1"/>
    </source>
</evidence>
<protein>
    <submittedName>
        <fullName evidence="1">Uncharacterized protein</fullName>
    </submittedName>
</protein>
<proteinExistence type="predicted"/>
<reference evidence="1" key="1">
    <citation type="journal article" date="2022" name="Arch. Microbiol.">
        <title>Pseudodesulfovibrio sediminis sp. nov., a mesophilic and neutrophilic sulfate-reducing bacterium isolated from sediment of a brackish lake.</title>
        <authorList>
            <person name="Takahashi A."/>
            <person name="Kojima H."/>
            <person name="Watanabe M."/>
            <person name="Fukui M."/>
        </authorList>
    </citation>
    <scope>NUCLEOTIDE SEQUENCE</scope>
    <source>
        <strain evidence="1">SF6</strain>
    </source>
</reference>
<organism evidence="1 2">
    <name type="scientific">Pseudodesulfovibrio sediminis</name>
    <dbReference type="NCBI Taxonomy" id="2810563"/>
    <lineage>
        <taxon>Bacteria</taxon>
        <taxon>Pseudomonadati</taxon>
        <taxon>Thermodesulfobacteriota</taxon>
        <taxon>Desulfovibrionia</taxon>
        <taxon>Desulfovibrionales</taxon>
        <taxon>Desulfovibrionaceae</taxon>
    </lineage>
</organism>
<evidence type="ECO:0000313" key="2">
    <source>
        <dbReference type="Proteomes" id="UP001053296"/>
    </source>
</evidence>
<dbReference type="EMBL" id="AP024485">
    <property type="protein sequence ID" value="BCS89202.1"/>
    <property type="molecule type" value="Genomic_DNA"/>
</dbReference>
<sequence length="71" mass="7669">MVSQEQVALPHNELARPEEHTAWMDDGSCVRCIEVNGTDRSPGSAVVLEDEVEAILVTGKIDEVSSLFSIG</sequence>
<accession>A0ABN6ES59</accession>
<dbReference type="Proteomes" id="UP001053296">
    <property type="component" value="Chromosome"/>
</dbReference>
<gene>
    <name evidence="1" type="ORF">PSDVSF_24440</name>
</gene>